<dbReference type="FunFam" id="3.30.450.200:FF:000003">
    <property type="entry name" value="DENN domain containing 1A"/>
    <property type="match status" value="1"/>
</dbReference>
<evidence type="ECO:0000256" key="1">
    <source>
        <dbReference type="ARBA" id="ARBA00004132"/>
    </source>
</evidence>
<dbReference type="GO" id="GO:0032456">
    <property type="term" value="P:endocytic recycling"/>
    <property type="evidence" value="ECO:0007669"/>
    <property type="project" value="TreeGrafter"/>
</dbReference>
<dbReference type="InterPro" id="IPR040032">
    <property type="entry name" value="DENND1A/B/C"/>
</dbReference>
<dbReference type="GO" id="GO:0006897">
    <property type="term" value="P:endocytosis"/>
    <property type="evidence" value="ECO:0007669"/>
    <property type="project" value="TreeGrafter"/>
</dbReference>
<feature type="region of interest" description="Disordered" evidence="4">
    <location>
        <begin position="464"/>
        <end position="499"/>
    </location>
</feature>
<evidence type="ECO:0000259" key="5">
    <source>
        <dbReference type="PROSITE" id="PS50211"/>
    </source>
</evidence>
<feature type="compositionally biased region" description="Polar residues" evidence="4">
    <location>
        <begin position="467"/>
        <end position="479"/>
    </location>
</feature>
<dbReference type="KEGG" id="csol:105361497"/>
<dbReference type="SMART" id="SM00800">
    <property type="entry name" value="uDENN"/>
    <property type="match status" value="1"/>
</dbReference>
<comment type="subcellular location">
    <subcellularLocation>
        <location evidence="1">Cytoplasmic vesicle</location>
        <location evidence="1">Clathrin-coated vesicle</location>
    </subcellularLocation>
</comment>
<dbReference type="GeneID" id="105361497"/>
<dbReference type="Gene3D" id="3.30.450.200">
    <property type="match status" value="1"/>
</dbReference>
<dbReference type="Pfam" id="PF02141">
    <property type="entry name" value="DENN"/>
    <property type="match status" value="1"/>
</dbReference>
<dbReference type="Proteomes" id="UP000695007">
    <property type="component" value="Unplaced"/>
</dbReference>
<feature type="domain" description="UDENN" evidence="5">
    <location>
        <begin position="12"/>
        <end position="380"/>
    </location>
</feature>
<feature type="compositionally biased region" description="Low complexity" evidence="4">
    <location>
        <begin position="485"/>
        <end position="499"/>
    </location>
</feature>
<keyword evidence="2" id="KW-0344">Guanine-nucleotide releasing factor</keyword>
<evidence type="ECO:0000256" key="3">
    <source>
        <dbReference type="ARBA" id="ARBA00023329"/>
    </source>
</evidence>
<dbReference type="Pfam" id="PF03456">
    <property type="entry name" value="uDENN"/>
    <property type="match status" value="1"/>
</dbReference>
<feature type="region of interest" description="Disordered" evidence="4">
    <location>
        <begin position="896"/>
        <end position="921"/>
    </location>
</feature>
<protein>
    <submittedName>
        <fullName evidence="7">DENN domain-containing protein 1A</fullName>
    </submittedName>
</protein>
<name>A0AAJ6YF94_9HYME</name>
<proteinExistence type="predicted"/>
<dbReference type="Gene3D" id="6.10.140.1000">
    <property type="match status" value="1"/>
</dbReference>
<dbReference type="PANTHER" id="PTHR13196:SF14">
    <property type="entry name" value="UDENN DOMAIN-CONTAINING PROTEIN"/>
    <property type="match status" value="1"/>
</dbReference>
<evidence type="ECO:0000313" key="6">
    <source>
        <dbReference type="Proteomes" id="UP000695007"/>
    </source>
</evidence>
<reference evidence="7" key="1">
    <citation type="submission" date="2025-08" db="UniProtKB">
        <authorList>
            <consortium name="RefSeq"/>
        </authorList>
    </citation>
    <scope>IDENTIFICATION</scope>
</reference>
<dbReference type="InterPro" id="IPR005113">
    <property type="entry name" value="uDENN_dom"/>
</dbReference>
<dbReference type="SMART" id="SM00799">
    <property type="entry name" value="DENN"/>
    <property type="match status" value="1"/>
</dbReference>
<dbReference type="GO" id="GO:0030136">
    <property type="term" value="C:clathrin-coated vesicle"/>
    <property type="evidence" value="ECO:0007669"/>
    <property type="project" value="UniProtKB-SubCell"/>
</dbReference>
<keyword evidence="6" id="KW-1185">Reference proteome</keyword>
<dbReference type="PANTHER" id="PTHR13196">
    <property type="entry name" value="DENN DOMAIN-CONTAINING"/>
    <property type="match status" value="1"/>
</dbReference>
<dbReference type="PROSITE" id="PS50211">
    <property type="entry name" value="DENN"/>
    <property type="match status" value="1"/>
</dbReference>
<organism evidence="6 7">
    <name type="scientific">Ceratosolen solmsi marchali</name>
    <dbReference type="NCBI Taxonomy" id="326594"/>
    <lineage>
        <taxon>Eukaryota</taxon>
        <taxon>Metazoa</taxon>
        <taxon>Ecdysozoa</taxon>
        <taxon>Arthropoda</taxon>
        <taxon>Hexapoda</taxon>
        <taxon>Insecta</taxon>
        <taxon>Pterygota</taxon>
        <taxon>Neoptera</taxon>
        <taxon>Endopterygota</taxon>
        <taxon>Hymenoptera</taxon>
        <taxon>Apocrita</taxon>
        <taxon>Proctotrupomorpha</taxon>
        <taxon>Chalcidoidea</taxon>
        <taxon>Agaonidae</taxon>
        <taxon>Agaoninae</taxon>
        <taxon>Ceratosolen</taxon>
    </lineage>
</organism>
<dbReference type="InterPro" id="IPR037516">
    <property type="entry name" value="Tripartite_DENN"/>
</dbReference>
<evidence type="ECO:0000313" key="7">
    <source>
        <dbReference type="RefSeq" id="XP_011496999.1"/>
    </source>
</evidence>
<sequence length="945" mass="108488">MGSRLRENVKQLFECFCEVAQTNGEKQAWITQKYPESYDDLEILKSVPKFAYPCEVENFVVQHFSFVLTSIDSKWTFGFCRHDPKTETALVVLSALPWHEIFYKLLNYIATLTTSKNDTDLWKFLKDTYEATIPISGASISILLPDSKTTFIYQRPKQFQLPSIPENRNLTEYFSAVDSHNMMIIFSSMLYERRIIFTSKRLSRLSACVQACNALIYPMIWQHIFIPVLPFSLTDYLLAPMPFLIGVPSPILKRVRQNDLGEVVILNADDNTIKSPFQDLESLPQDVVTNLRKALRNRPALLGDGVSRAFLRALVQLTAGYREALTLQQDQHNDHVQITFDQEAFVENRPISMQPFLRKMLELQIFQQFIEERLHMLNSGLGFSDEFEMEACNYSDKSGRKFMQQYREWTYAMRKEGSAFIRSVKDKANPAVKYAVKSVRDKGKDMKTVYKGLRWKNRVSRNESTMRFHQPRSAPNSPTLDRRSISFSSSTISSSGRTPITNYRKDLRLRSSNVETSRKQYTTLNPNLLDDQDSPPERIEIDLMNELHDVIFPNMPAVDRALKPVCSLESLRSAWSGHLRHGPPPNPIPYEHYQFPKCFTSTVIVPEDLRFQNPTRPLLFSSQVVSGNTSQLYKQNNSSTNSREMKSISSNLLKNKTPLIQLSSIQMNSDLSKIKSFNISNESVNPTNLSIKRENFNYEMPNGNSKVNREFTMHEYKNGNKNTNNLGIENPLVIYSKPSIINDIFTYQNISNPFSTNPFFNSFPDLLFHIENHRLPVESLSSLKHIDSCSTHPKAISSDVQDLIKLDSSNNDDFDPLLSKSSNDLPDSNISKKISQSLYVPEMSEGLSNPLYPYFTPQQYKSEFTSCIQPKECDVDLLQEYGLDFNKFNLSNGNLNTDNTSSSKMKLQSKQKSNFNNSIDKKSFDVSFNTSQQTIKSPSNWTKFD</sequence>
<evidence type="ECO:0000256" key="2">
    <source>
        <dbReference type="ARBA" id="ARBA00022658"/>
    </source>
</evidence>
<dbReference type="AlphaFoldDB" id="A0AAJ6YF94"/>
<dbReference type="RefSeq" id="XP_011496999.1">
    <property type="nucleotide sequence ID" value="XM_011498697.1"/>
</dbReference>
<gene>
    <name evidence="7" type="primary">LOC105361497</name>
</gene>
<dbReference type="SMART" id="SM00801">
    <property type="entry name" value="dDENN"/>
    <property type="match status" value="1"/>
</dbReference>
<keyword evidence="3" id="KW-0968">Cytoplasmic vesicle</keyword>
<dbReference type="InterPro" id="IPR043153">
    <property type="entry name" value="DENN_C"/>
</dbReference>
<evidence type="ECO:0000256" key="4">
    <source>
        <dbReference type="SAM" id="MobiDB-lite"/>
    </source>
</evidence>
<dbReference type="InterPro" id="IPR001194">
    <property type="entry name" value="cDENN_dom"/>
</dbReference>
<dbReference type="InterPro" id="IPR005112">
    <property type="entry name" value="dDENN_dom"/>
</dbReference>
<dbReference type="FunFam" id="3.40.50.11500:FF:000001">
    <property type="entry name" value="Putative DENN domain-containing protein 1A"/>
    <property type="match status" value="1"/>
</dbReference>
<accession>A0AAJ6YF94</accession>
<dbReference type="Gene3D" id="3.40.50.11500">
    <property type="match status" value="1"/>
</dbReference>
<dbReference type="GO" id="GO:1901981">
    <property type="term" value="F:phosphatidylinositol phosphate binding"/>
    <property type="evidence" value="ECO:0007669"/>
    <property type="project" value="TreeGrafter"/>
</dbReference>
<dbReference type="Pfam" id="PF03455">
    <property type="entry name" value="dDENN"/>
    <property type="match status" value="1"/>
</dbReference>
<dbReference type="GO" id="GO:0005085">
    <property type="term" value="F:guanyl-nucleotide exchange factor activity"/>
    <property type="evidence" value="ECO:0007669"/>
    <property type="project" value="UniProtKB-KW"/>
</dbReference>
<dbReference type="GO" id="GO:0005829">
    <property type="term" value="C:cytosol"/>
    <property type="evidence" value="ECO:0007669"/>
    <property type="project" value="TreeGrafter"/>
</dbReference>
<feature type="compositionally biased region" description="Low complexity" evidence="4">
    <location>
        <begin position="901"/>
        <end position="913"/>
    </location>
</feature>